<dbReference type="OrthoDB" id="9995306at2759"/>
<dbReference type="GO" id="GO:0033588">
    <property type="term" value="C:elongator holoenzyme complex"/>
    <property type="evidence" value="ECO:0007669"/>
    <property type="project" value="InterPro"/>
</dbReference>
<comment type="similarity">
    <text evidence="2">Belongs to the ELP6 family.</text>
</comment>
<proteinExistence type="inferred from homology"/>
<keyword evidence="4" id="KW-1185">Reference proteome</keyword>
<dbReference type="RefSeq" id="XP_012654637.1">
    <property type="nucleotide sequence ID" value="XM_012799183.1"/>
</dbReference>
<dbReference type="PANTHER" id="PTHR16184">
    <property type="entry name" value="ELONGATOR COMPLEX PROTEIN 6"/>
    <property type="match status" value="1"/>
</dbReference>
<evidence type="ECO:0000256" key="2">
    <source>
        <dbReference type="ARBA" id="ARBA00008837"/>
    </source>
</evidence>
<dbReference type="PANTHER" id="PTHR16184:SF6">
    <property type="entry name" value="ELONGATOR COMPLEX PROTEIN 6"/>
    <property type="match status" value="1"/>
</dbReference>
<sequence length="265" mass="30710">MFQRIKDLVADFPWDDEVKPKSSFFFIKDTIYNNANFTISQILNIYLKKNDGVSLIAATQNYAHYLNTLKRTGQNIVPYITREQLTYIDLFSNCNDWVPEDLPFIEETHQSWSEPPSNALKLQLKDNNEQEYYTKIVKKIELSLDKQEGNPSIIIDNLTNLFDRTQNKALLYTFVCSLIQLCKTHSKKPSLFILSTCTFDQDLQRLLGIIESYADSIIEVFENPSGYQKDIAGQIVIKVKKNNKIAKFLYSLTENSVEIKDTYTI</sequence>
<protein>
    <recommendedName>
        <fullName evidence="5">Elongator complex protein 6</fullName>
    </recommendedName>
</protein>
<dbReference type="UniPathway" id="UPA00988"/>
<dbReference type="GO" id="GO:0002098">
    <property type="term" value="P:tRNA wobble uridine modification"/>
    <property type="evidence" value="ECO:0007669"/>
    <property type="project" value="InterPro"/>
</dbReference>
<evidence type="ECO:0000313" key="3">
    <source>
        <dbReference type="EMBL" id="EWS72811.1"/>
    </source>
</evidence>
<evidence type="ECO:0000256" key="1">
    <source>
        <dbReference type="ARBA" id="ARBA00005043"/>
    </source>
</evidence>
<name>W7XFM9_TETTS</name>
<dbReference type="Gene3D" id="3.40.50.300">
    <property type="entry name" value="P-loop containing nucleotide triphosphate hydrolases"/>
    <property type="match status" value="1"/>
</dbReference>
<dbReference type="Pfam" id="PF09807">
    <property type="entry name" value="ELP6"/>
    <property type="match status" value="1"/>
</dbReference>
<dbReference type="InterPro" id="IPR018627">
    <property type="entry name" value="ELP6"/>
</dbReference>
<dbReference type="Proteomes" id="UP000009168">
    <property type="component" value="Unassembled WGS sequence"/>
</dbReference>
<organism evidence="3 4">
    <name type="scientific">Tetrahymena thermophila (strain SB210)</name>
    <dbReference type="NCBI Taxonomy" id="312017"/>
    <lineage>
        <taxon>Eukaryota</taxon>
        <taxon>Sar</taxon>
        <taxon>Alveolata</taxon>
        <taxon>Ciliophora</taxon>
        <taxon>Intramacronucleata</taxon>
        <taxon>Oligohymenophorea</taxon>
        <taxon>Hymenostomatida</taxon>
        <taxon>Tetrahymenina</taxon>
        <taxon>Tetrahymenidae</taxon>
        <taxon>Tetrahymena</taxon>
    </lineage>
</organism>
<accession>W7XFM9</accession>
<dbReference type="GeneID" id="24439592"/>
<evidence type="ECO:0008006" key="5">
    <source>
        <dbReference type="Google" id="ProtNLM"/>
    </source>
</evidence>
<dbReference type="KEGG" id="tet:TTHERM_000564159"/>
<evidence type="ECO:0000313" key="4">
    <source>
        <dbReference type="Proteomes" id="UP000009168"/>
    </source>
</evidence>
<comment type="pathway">
    <text evidence="1">tRNA modification; 5-methoxycarbonylmethyl-2-thiouridine-tRNA biosynthesis.</text>
</comment>
<dbReference type="AlphaFoldDB" id="W7XFM9"/>
<reference evidence="4" key="1">
    <citation type="journal article" date="2006" name="PLoS Biol.">
        <title>Macronuclear genome sequence of the ciliate Tetrahymena thermophila, a model eukaryote.</title>
        <authorList>
            <person name="Eisen J.A."/>
            <person name="Coyne R.S."/>
            <person name="Wu M."/>
            <person name="Wu D."/>
            <person name="Thiagarajan M."/>
            <person name="Wortman J.R."/>
            <person name="Badger J.H."/>
            <person name="Ren Q."/>
            <person name="Amedeo P."/>
            <person name="Jones K.M."/>
            <person name="Tallon L.J."/>
            <person name="Delcher A.L."/>
            <person name="Salzberg S.L."/>
            <person name="Silva J.C."/>
            <person name="Haas B.J."/>
            <person name="Majoros W.H."/>
            <person name="Farzad M."/>
            <person name="Carlton J.M."/>
            <person name="Smith R.K. Jr."/>
            <person name="Garg J."/>
            <person name="Pearlman R.E."/>
            <person name="Karrer K.M."/>
            <person name="Sun L."/>
            <person name="Manning G."/>
            <person name="Elde N.C."/>
            <person name="Turkewitz A.P."/>
            <person name="Asai D.J."/>
            <person name="Wilkes D.E."/>
            <person name="Wang Y."/>
            <person name="Cai H."/>
            <person name="Collins K."/>
            <person name="Stewart B.A."/>
            <person name="Lee S.R."/>
            <person name="Wilamowska K."/>
            <person name="Weinberg Z."/>
            <person name="Ruzzo W.L."/>
            <person name="Wloga D."/>
            <person name="Gaertig J."/>
            <person name="Frankel J."/>
            <person name="Tsao C.-C."/>
            <person name="Gorovsky M.A."/>
            <person name="Keeling P.J."/>
            <person name="Waller R.F."/>
            <person name="Patron N.J."/>
            <person name="Cherry J.M."/>
            <person name="Stover N.A."/>
            <person name="Krieger C.J."/>
            <person name="del Toro C."/>
            <person name="Ryder H.F."/>
            <person name="Williamson S.C."/>
            <person name="Barbeau R.A."/>
            <person name="Hamilton E.P."/>
            <person name="Orias E."/>
        </authorList>
    </citation>
    <scope>NUCLEOTIDE SEQUENCE [LARGE SCALE GENOMIC DNA]</scope>
    <source>
        <strain evidence="4">SB210</strain>
    </source>
</reference>
<dbReference type="InParanoid" id="W7XFM9"/>
<gene>
    <name evidence="3" type="ORF">TTHERM_000564159</name>
</gene>
<dbReference type="InterPro" id="IPR027417">
    <property type="entry name" value="P-loop_NTPase"/>
</dbReference>
<dbReference type="EMBL" id="GG662556">
    <property type="protein sequence ID" value="EWS72811.1"/>
    <property type="molecule type" value="Genomic_DNA"/>
</dbReference>